<comment type="caution">
    <text evidence="1">The sequence shown here is derived from an EMBL/GenBank/DDBJ whole genome shotgun (WGS) entry which is preliminary data.</text>
</comment>
<organism evidence="1 2">
    <name type="scientific">Phrynosoma platyrhinos</name>
    <name type="common">Desert horned lizard</name>
    <dbReference type="NCBI Taxonomy" id="52577"/>
    <lineage>
        <taxon>Eukaryota</taxon>
        <taxon>Metazoa</taxon>
        <taxon>Chordata</taxon>
        <taxon>Craniata</taxon>
        <taxon>Vertebrata</taxon>
        <taxon>Euteleostomi</taxon>
        <taxon>Lepidosauria</taxon>
        <taxon>Squamata</taxon>
        <taxon>Bifurcata</taxon>
        <taxon>Unidentata</taxon>
        <taxon>Episquamata</taxon>
        <taxon>Toxicofera</taxon>
        <taxon>Iguania</taxon>
        <taxon>Phrynosomatidae</taxon>
        <taxon>Phrynosomatinae</taxon>
        <taxon>Phrynosoma</taxon>
    </lineage>
</organism>
<proteinExistence type="predicted"/>
<dbReference type="Proteomes" id="UP000826234">
    <property type="component" value="Unassembled WGS sequence"/>
</dbReference>
<protein>
    <submittedName>
        <fullName evidence="1">Uncharacterized protein</fullName>
    </submittedName>
</protein>
<evidence type="ECO:0000313" key="2">
    <source>
        <dbReference type="Proteomes" id="UP000826234"/>
    </source>
</evidence>
<keyword evidence="2" id="KW-1185">Reference proteome</keyword>
<name>A0ABQ7TLX8_PHRPL</name>
<accession>A0ABQ7TLX8</accession>
<gene>
    <name evidence="1" type="ORF">JD844_013964</name>
</gene>
<sequence length="234" mass="26178">MSSRRSPSNSIISSFFSHLQALPWHQRANPDPLFFGAEGKALPDYRHPISHPKLLTFEAASKYQEDQLDTPITHFKTLPFDDSEMHSDAQRDLHDSGQRAFILTLQGGPSITLLLDCPPLGTLPGIHWKLLSHREFRVNFYQEILDLKQQPGFKTWDLEKEAGMMPPTRTPSPLPLCGGPAPDQVKNFLEEVHSELPVAEKSPVDPRQSPQWRAIQQQCDGGAPFQGTALAPEG</sequence>
<evidence type="ECO:0000313" key="1">
    <source>
        <dbReference type="EMBL" id="KAH0630678.1"/>
    </source>
</evidence>
<reference evidence="1 2" key="1">
    <citation type="journal article" date="2022" name="Gigascience">
        <title>A chromosome-level genome assembly and annotation of the desert horned lizard, Phrynosoma platyrhinos, provides insight into chromosomal rearrangements among reptiles.</title>
        <authorList>
            <person name="Koochekian N."/>
            <person name="Ascanio A."/>
            <person name="Farleigh K."/>
            <person name="Card D.C."/>
            <person name="Schield D.R."/>
            <person name="Castoe T.A."/>
            <person name="Jezkova T."/>
        </authorList>
    </citation>
    <scope>NUCLEOTIDE SEQUENCE [LARGE SCALE GENOMIC DNA]</scope>
    <source>
        <strain evidence="1">NK-2021</strain>
    </source>
</reference>
<dbReference type="EMBL" id="JAIPUX010000439">
    <property type="protein sequence ID" value="KAH0630678.1"/>
    <property type="molecule type" value="Genomic_DNA"/>
</dbReference>